<evidence type="ECO:0000256" key="1">
    <source>
        <dbReference type="SAM" id="SignalP"/>
    </source>
</evidence>
<name>A0A6A7N3A2_9BURK</name>
<keyword evidence="3" id="KW-1185">Reference proteome</keyword>
<dbReference type="Proteomes" id="UP000440498">
    <property type="component" value="Unassembled WGS sequence"/>
</dbReference>
<evidence type="ECO:0000313" key="3">
    <source>
        <dbReference type="Proteomes" id="UP000440498"/>
    </source>
</evidence>
<reference evidence="2 3" key="1">
    <citation type="submission" date="2019-10" db="EMBL/GenBank/DDBJ databases">
        <title>Two novel species isolated from a subtropical stream in China.</title>
        <authorList>
            <person name="Lu H."/>
        </authorList>
    </citation>
    <scope>NUCLEOTIDE SEQUENCE [LARGE SCALE GENOMIC DNA]</scope>
    <source>
        <strain evidence="2 3">FT29W</strain>
    </source>
</reference>
<dbReference type="RefSeq" id="WP_152838806.1">
    <property type="nucleotide sequence ID" value="NZ_WHUG01000005.1"/>
</dbReference>
<feature type="chain" id="PRO_5025539885" evidence="1">
    <location>
        <begin position="30"/>
        <end position="866"/>
    </location>
</feature>
<organism evidence="2 3">
    <name type="scientific">Rugamonas aquatica</name>
    <dbReference type="NCBI Taxonomy" id="2743357"/>
    <lineage>
        <taxon>Bacteria</taxon>
        <taxon>Pseudomonadati</taxon>
        <taxon>Pseudomonadota</taxon>
        <taxon>Betaproteobacteria</taxon>
        <taxon>Burkholderiales</taxon>
        <taxon>Oxalobacteraceae</taxon>
        <taxon>Telluria group</taxon>
        <taxon>Rugamonas</taxon>
    </lineage>
</organism>
<evidence type="ECO:0000313" key="2">
    <source>
        <dbReference type="EMBL" id="MQA39513.1"/>
    </source>
</evidence>
<dbReference type="AlphaFoldDB" id="A0A6A7N3A2"/>
<dbReference type="EMBL" id="WHUG01000005">
    <property type="protein sequence ID" value="MQA39513.1"/>
    <property type="molecule type" value="Genomic_DNA"/>
</dbReference>
<feature type="signal peptide" evidence="1">
    <location>
        <begin position="1"/>
        <end position="29"/>
    </location>
</feature>
<protein>
    <submittedName>
        <fullName evidence="2">Uncharacterized protein</fullName>
    </submittedName>
</protein>
<accession>A0A6A7N3A2</accession>
<proteinExistence type="predicted"/>
<comment type="caution">
    <text evidence="2">The sequence shown here is derived from an EMBL/GenBank/DDBJ whole genome shotgun (WGS) entry which is preliminary data.</text>
</comment>
<gene>
    <name evidence="2" type="ORF">GEV02_15260</name>
</gene>
<sequence>MIRLVRFLLALLLVLLNGCGGGGSGSPTASTPTPPVVTPPVTARLTKITLQSDAGDLIGAGGSFSYSLSDAKISVTSDHNQLVVRVEGDETWTGVFQTGGTEQAQLKAGMVADVPRYADGMDWAKSGLTWFGEGRACSSSSGWFSIDSVKYVGAQVSEIKVRFERHCNGGAAALHGEVTYYADDASKPPAPVVPAPASLWRPPADVANSVGNYAYFESEDGDYVGLGKTYRYDQRNANLTVDGGVVNLNIAIQGRELWSAELRGMSGSYNLLPGYYPAVHGSRFDNPVKGGLSWTGAGRGCSKSTGWFVVDSVTSDQNFNVTAIDLRFEQHCEGRAGALRGAIHWISPALVPRQPVAGNTAVGSWRAPATALPTGGNYLYMQSDAGEALAKGLIDLQTSASAQFSVDVQNNRLSFNVHGGHTWTVSLAAQPGQAQFVKGDYAKLSGGALTVSLDSYGQFSPQGWAVIDSISYMAGKVVALDLRFEELGINGAGNDSGLLHGQLHWRADQPDAFAGPASAVPSLFWRPSSANTPPAGNYVYLESDRSDFAGNQSSYLYTSLDSLINVTATGNIFDLSLYGDERWNGHFVTMRNASQIQPGYYAGLSNSGNADPSRGNFSWGGDGRSCNTATSGVVVDKATYVGNQLVELRLRFEQHCENDPGALRGEIRWAANDAQQPSGPAAMPAGLWRAPAGTLPSSGSYLYVQSDAADAIGEGKTFLMTGNDTHFFAGWSAPYNSDAYFRLSAQSTQKGAGDWTGEFQSMIGLKKFQVGFYDHVARVPFQNRAFGGLNWSANGKGCNTSIGWFAVDKVVYVGDNLTALHARFEQHCENLRPALRGELNWEASPSPTGMRQGAGVLSEIVTREMR</sequence>
<keyword evidence="1" id="KW-0732">Signal</keyword>